<dbReference type="GeneID" id="92975956"/>
<evidence type="ECO:0000313" key="3">
    <source>
        <dbReference type="Proteomes" id="UP000002283"/>
    </source>
</evidence>
<accession>A2RW83</accession>
<dbReference type="RefSeq" id="WP_004199734.1">
    <property type="nucleotide sequence ID" value="NC_008835.1"/>
</dbReference>
<protein>
    <submittedName>
        <fullName evidence="2">Uncharacterized protein</fullName>
    </submittedName>
</protein>
<feature type="compositionally biased region" description="Low complexity" evidence="1">
    <location>
        <begin position="32"/>
        <end position="41"/>
    </location>
</feature>
<sequence>MRDGDAHAPMQAAGIGRPSWPDSHPAGRRASSRSGAAISFGADGGAPPAVTPRRPRGGHADRT</sequence>
<dbReference type="AlphaFoldDB" id="A2RW83"/>
<gene>
    <name evidence="2" type="ordered locus">BMA10229_0126</name>
</gene>
<evidence type="ECO:0000256" key="1">
    <source>
        <dbReference type="SAM" id="MobiDB-lite"/>
    </source>
</evidence>
<feature type="region of interest" description="Disordered" evidence="1">
    <location>
        <begin position="1"/>
        <end position="63"/>
    </location>
</feature>
<proteinExistence type="predicted"/>
<name>A2RW83_BURM9</name>
<dbReference type="HOGENOM" id="CLU_2877183_0_0_4"/>
<reference evidence="2 3" key="1">
    <citation type="submission" date="2007-01" db="EMBL/GenBank/DDBJ databases">
        <authorList>
            <person name="DeShazer D."/>
            <person name="Woods D.E."/>
            <person name="Nierman W.C."/>
        </authorList>
    </citation>
    <scope>NUCLEOTIDE SEQUENCE [LARGE SCALE GENOMIC DNA]</scope>
    <source>
        <strain evidence="2 3">NCTC 10229</strain>
    </source>
</reference>
<dbReference type="KEGG" id="bml:BMA10229_0126"/>
<dbReference type="Proteomes" id="UP000002283">
    <property type="component" value="Chromosome II"/>
</dbReference>
<evidence type="ECO:0000313" key="2">
    <source>
        <dbReference type="EMBL" id="ABN00244.1"/>
    </source>
</evidence>
<organism evidence="2 3">
    <name type="scientific">Burkholderia mallei (strain NCTC 10229)</name>
    <dbReference type="NCBI Taxonomy" id="412022"/>
    <lineage>
        <taxon>Bacteria</taxon>
        <taxon>Pseudomonadati</taxon>
        <taxon>Pseudomonadota</taxon>
        <taxon>Betaproteobacteria</taxon>
        <taxon>Burkholderiales</taxon>
        <taxon>Burkholderiaceae</taxon>
        <taxon>Burkholderia</taxon>
        <taxon>pseudomallei group</taxon>
    </lineage>
</organism>
<dbReference type="EMBL" id="CP000545">
    <property type="protein sequence ID" value="ABN00244.1"/>
    <property type="molecule type" value="Genomic_DNA"/>
</dbReference>